<accession>W7TT96</accession>
<dbReference type="InterPro" id="IPR001753">
    <property type="entry name" value="Enoyl-CoA_hydra/iso"/>
</dbReference>
<dbReference type="GO" id="GO:0016836">
    <property type="term" value="F:hydro-lyase activity"/>
    <property type="evidence" value="ECO:0007669"/>
    <property type="project" value="TreeGrafter"/>
</dbReference>
<dbReference type="SUPFAM" id="SSF52096">
    <property type="entry name" value="ClpP/crotonase"/>
    <property type="match status" value="1"/>
</dbReference>
<dbReference type="InterPro" id="IPR029045">
    <property type="entry name" value="ClpP/crotonase-like_dom_sf"/>
</dbReference>
<dbReference type="AlphaFoldDB" id="W7TT96"/>
<name>W7TT96_9STRA</name>
<feature type="region of interest" description="Disordered" evidence="4">
    <location>
        <begin position="24"/>
        <end position="50"/>
    </location>
</feature>
<protein>
    <submittedName>
        <fullName evidence="5">Enoyl-hydratase isomerase</fullName>
    </submittedName>
</protein>
<dbReference type="Gene3D" id="3.90.226.10">
    <property type="entry name" value="2-enoyl-CoA Hydratase, Chain A, domain 1"/>
    <property type="match status" value="1"/>
</dbReference>
<reference evidence="5 6" key="1">
    <citation type="journal article" date="2014" name="Mol. Plant">
        <title>Chromosome Scale Genome Assembly and Transcriptome Profiling of Nannochloropsis gaditana in Nitrogen Depletion.</title>
        <authorList>
            <person name="Corteggiani Carpinelli E."/>
            <person name="Telatin A."/>
            <person name="Vitulo N."/>
            <person name="Forcato C."/>
            <person name="D'Angelo M."/>
            <person name="Schiavon R."/>
            <person name="Vezzi A."/>
            <person name="Giacometti G.M."/>
            <person name="Morosinotto T."/>
            <person name="Valle G."/>
        </authorList>
    </citation>
    <scope>NUCLEOTIDE SEQUENCE [LARGE SCALE GENOMIC DNA]</scope>
    <source>
        <strain evidence="5 6">B-31</strain>
    </source>
</reference>
<dbReference type="GO" id="GO:0006631">
    <property type="term" value="P:fatty acid metabolic process"/>
    <property type="evidence" value="ECO:0007669"/>
    <property type="project" value="UniProtKB-KW"/>
</dbReference>
<keyword evidence="1" id="KW-0276">Fatty acid metabolism</keyword>
<organism evidence="5 6">
    <name type="scientific">Nannochloropsis gaditana</name>
    <dbReference type="NCBI Taxonomy" id="72520"/>
    <lineage>
        <taxon>Eukaryota</taxon>
        <taxon>Sar</taxon>
        <taxon>Stramenopiles</taxon>
        <taxon>Ochrophyta</taxon>
        <taxon>Eustigmatophyceae</taxon>
        <taxon>Eustigmatales</taxon>
        <taxon>Monodopsidaceae</taxon>
        <taxon>Nannochloropsis</taxon>
    </lineage>
</organism>
<dbReference type="GO" id="GO:0016853">
    <property type="term" value="F:isomerase activity"/>
    <property type="evidence" value="ECO:0007669"/>
    <property type="project" value="UniProtKB-KW"/>
</dbReference>
<gene>
    <name evidence="5" type="ORF">Naga_100001g38</name>
</gene>
<comment type="caution">
    <text evidence="5">The sequence shown here is derived from an EMBL/GenBank/DDBJ whole genome shotgun (WGS) entry which is preliminary data.</text>
</comment>
<dbReference type="Proteomes" id="UP000019335">
    <property type="component" value="Chromosome 8"/>
</dbReference>
<proteinExistence type="predicted"/>
<feature type="compositionally biased region" description="Low complexity" evidence="4">
    <location>
        <begin position="24"/>
        <end position="36"/>
    </location>
</feature>
<evidence type="ECO:0000256" key="4">
    <source>
        <dbReference type="SAM" id="MobiDB-lite"/>
    </source>
</evidence>
<keyword evidence="5" id="KW-0413">Isomerase</keyword>
<dbReference type="InterPro" id="IPR052377">
    <property type="entry name" value="Mitochondrial_ECH-domain"/>
</dbReference>
<feature type="region of interest" description="Disordered" evidence="4">
    <location>
        <begin position="165"/>
        <end position="186"/>
    </location>
</feature>
<keyword evidence="6" id="KW-1185">Reference proteome</keyword>
<dbReference type="Pfam" id="PF00378">
    <property type="entry name" value="ECH_1"/>
    <property type="match status" value="1"/>
</dbReference>
<keyword evidence="2" id="KW-0809">Transit peptide</keyword>
<dbReference type="PANTHER" id="PTHR43602">
    <property type="match status" value="1"/>
</dbReference>
<dbReference type="CDD" id="cd06558">
    <property type="entry name" value="crotonase-like"/>
    <property type="match status" value="1"/>
</dbReference>
<evidence type="ECO:0000313" key="5">
    <source>
        <dbReference type="EMBL" id="EWM26763.1"/>
    </source>
</evidence>
<dbReference type="PANTHER" id="PTHR43602:SF1">
    <property type="entry name" value="ENOYL-COA HYDRATASE DOMAIN-CONTAINING PROTEIN 3, MITOCHONDRIAL"/>
    <property type="match status" value="1"/>
</dbReference>
<evidence type="ECO:0000256" key="3">
    <source>
        <dbReference type="ARBA" id="ARBA00023098"/>
    </source>
</evidence>
<dbReference type="OrthoDB" id="2139957at2759"/>
<sequence>MLFRSGARILGAVRQSRCRLQSTFSQHSLSSSAMSPPSSPPSEEPEATTDPILVERRALAGTKGGYLLVTLNRPRHSNAMNNATLQELQAVFDRLPADKWVRAVVLTGAGHAFCGGHDLYQMHDSQGDKQYFERMFARCSRFMLSIQRVPQPVLAAVNGLATGAGRDGGREGGSGPGASAARLPLRQSNDRRARNLHLYAIPPSLPSSLPFPRLPAGRCL</sequence>
<evidence type="ECO:0000256" key="2">
    <source>
        <dbReference type="ARBA" id="ARBA00022946"/>
    </source>
</evidence>
<dbReference type="EMBL" id="AZIL01000609">
    <property type="protein sequence ID" value="EWM26763.1"/>
    <property type="molecule type" value="Genomic_DNA"/>
</dbReference>
<evidence type="ECO:0000256" key="1">
    <source>
        <dbReference type="ARBA" id="ARBA00022832"/>
    </source>
</evidence>
<keyword evidence="3" id="KW-0443">Lipid metabolism</keyword>
<evidence type="ECO:0000313" key="6">
    <source>
        <dbReference type="Proteomes" id="UP000019335"/>
    </source>
</evidence>